<dbReference type="Proteomes" id="UP000249754">
    <property type="component" value="Unassembled WGS sequence"/>
</dbReference>
<dbReference type="AlphaFoldDB" id="A0A327ST88"/>
<comment type="caution">
    <text evidence="1">The sequence shown here is derived from an EMBL/GenBank/DDBJ whole genome shotgun (WGS) entry which is preliminary data.</text>
</comment>
<dbReference type="EMBL" id="QLLR01000016">
    <property type="protein sequence ID" value="RAJ28867.1"/>
    <property type="molecule type" value="Genomic_DNA"/>
</dbReference>
<accession>A0A327ST88</accession>
<name>A0A327ST88_9SPHI</name>
<proteinExistence type="predicted"/>
<evidence type="ECO:0000313" key="2">
    <source>
        <dbReference type="Proteomes" id="UP000249754"/>
    </source>
</evidence>
<protein>
    <submittedName>
        <fullName evidence="1">Uncharacterized protein</fullName>
    </submittedName>
</protein>
<dbReference type="OrthoDB" id="680018at2"/>
<evidence type="ECO:0000313" key="1">
    <source>
        <dbReference type="EMBL" id="RAJ28867.1"/>
    </source>
</evidence>
<reference evidence="1 2" key="1">
    <citation type="submission" date="2018-06" db="EMBL/GenBank/DDBJ databases">
        <title>Genomic Encyclopedia of Archaeal and Bacterial Type Strains, Phase II (KMG-II): from individual species to whole genera.</title>
        <authorList>
            <person name="Goeker M."/>
        </authorList>
    </citation>
    <scope>NUCLEOTIDE SEQUENCE [LARGE SCALE GENOMIC DNA]</scope>
    <source>
        <strain evidence="1 2">DSM 14825</strain>
    </source>
</reference>
<gene>
    <name evidence="1" type="ORF">LY11_03141</name>
</gene>
<sequence length="123" mass="13537">MNNGRITIELAGVRTPLTFGMLAVEEFGNRQAIGNTGWSKLITDLVYSGYCNEEVVSGRNPALTYRDIAESLDQLIIDKDTILSDVFACFENSKAGAELLGVVKKKEEPVKPKRTLKKQTGTK</sequence>
<dbReference type="RefSeq" id="WP_111634580.1">
    <property type="nucleotide sequence ID" value="NZ_QLLR01000016.1"/>
</dbReference>
<organism evidence="1 2">
    <name type="scientific">Pedobacter cryoconitis</name>
    <dbReference type="NCBI Taxonomy" id="188932"/>
    <lineage>
        <taxon>Bacteria</taxon>
        <taxon>Pseudomonadati</taxon>
        <taxon>Bacteroidota</taxon>
        <taxon>Sphingobacteriia</taxon>
        <taxon>Sphingobacteriales</taxon>
        <taxon>Sphingobacteriaceae</taxon>
        <taxon>Pedobacter</taxon>
    </lineage>
</organism>